<comment type="similarity">
    <text evidence="1">Belongs to the guanylate kinase family.</text>
</comment>
<feature type="non-terminal residue" evidence="5">
    <location>
        <position position="80"/>
    </location>
</feature>
<dbReference type="InterPro" id="IPR008144">
    <property type="entry name" value="Guanylate_kin-like_dom"/>
</dbReference>
<evidence type="ECO:0000256" key="3">
    <source>
        <dbReference type="ARBA" id="ARBA00022777"/>
    </source>
</evidence>
<feature type="domain" description="Guanylate kinase-like" evidence="4">
    <location>
        <begin position="1"/>
        <end position="80"/>
    </location>
</feature>
<dbReference type="PANTHER" id="PTHR23117:SF13">
    <property type="entry name" value="GUANYLATE KINASE"/>
    <property type="match status" value="1"/>
</dbReference>
<keyword evidence="6" id="KW-1185">Reference proteome</keyword>
<reference evidence="5 6" key="1">
    <citation type="submission" date="2024-04" db="EMBL/GenBank/DDBJ databases">
        <authorList>
            <consortium name="Genoscope - CEA"/>
            <person name="William W."/>
        </authorList>
    </citation>
    <scope>NUCLEOTIDE SEQUENCE [LARGE SCALE GENOMIC DNA]</scope>
</reference>
<dbReference type="SUPFAM" id="SSF52540">
    <property type="entry name" value="P-loop containing nucleoside triphosphate hydrolases"/>
    <property type="match status" value="1"/>
</dbReference>
<organism evidence="5 6">
    <name type="scientific">Lymnaea stagnalis</name>
    <name type="common">Great pond snail</name>
    <name type="synonym">Helix stagnalis</name>
    <dbReference type="NCBI Taxonomy" id="6523"/>
    <lineage>
        <taxon>Eukaryota</taxon>
        <taxon>Metazoa</taxon>
        <taxon>Spiralia</taxon>
        <taxon>Lophotrochozoa</taxon>
        <taxon>Mollusca</taxon>
        <taxon>Gastropoda</taxon>
        <taxon>Heterobranchia</taxon>
        <taxon>Euthyneura</taxon>
        <taxon>Panpulmonata</taxon>
        <taxon>Hygrophila</taxon>
        <taxon>Lymnaeoidea</taxon>
        <taxon>Lymnaeidae</taxon>
        <taxon>Lymnaea</taxon>
    </lineage>
</organism>
<dbReference type="CDD" id="cd00071">
    <property type="entry name" value="GMPK"/>
    <property type="match status" value="1"/>
</dbReference>
<proteinExistence type="inferred from homology"/>
<dbReference type="GO" id="GO:0005829">
    <property type="term" value="C:cytosol"/>
    <property type="evidence" value="ECO:0007669"/>
    <property type="project" value="TreeGrafter"/>
</dbReference>
<gene>
    <name evidence="5" type="ORF">GSLYS_00022087001</name>
</gene>
<evidence type="ECO:0000259" key="4">
    <source>
        <dbReference type="PROSITE" id="PS50052"/>
    </source>
</evidence>
<dbReference type="PROSITE" id="PS50052">
    <property type="entry name" value="GUANYLATE_KINASE_2"/>
    <property type="match status" value="1"/>
</dbReference>
<keyword evidence="3" id="KW-0418">Kinase</keyword>
<accession>A0AAV2IQR1</accession>
<evidence type="ECO:0000256" key="1">
    <source>
        <dbReference type="ARBA" id="ARBA00005790"/>
    </source>
</evidence>
<feature type="non-terminal residue" evidence="5">
    <location>
        <position position="1"/>
    </location>
</feature>
<evidence type="ECO:0000313" key="6">
    <source>
        <dbReference type="Proteomes" id="UP001497497"/>
    </source>
</evidence>
<keyword evidence="2" id="KW-0808">Transferase</keyword>
<name>A0AAV2IQR1_LYMST</name>
<dbReference type="InterPro" id="IPR008145">
    <property type="entry name" value="GK/Ca_channel_bsu"/>
</dbReference>
<dbReference type="Gene3D" id="3.40.50.300">
    <property type="entry name" value="P-loop containing nucleotide triphosphate hydrolases"/>
    <property type="match status" value="1"/>
</dbReference>
<dbReference type="EMBL" id="CAXITT010001686">
    <property type="protein sequence ID" value="CAL1548770.1"/>
    <property type="molecule type" value="Genomic_DNA"/>
</dbReference>
<evidence type="ECO:0000313" key="5">
    <source>
        <dbReference type="EMBL" id="CAL1548770.1"/>
    </source>
</evidence>
<dbReference type="Pfam" id="PF00625">
    <property type="entry name" value="Guanylate_kin"/>
    <property type="match status" value="1"/>
</dbReference>
<dbReference type="InterPro" id="IPR027417">
    <property type="entry name" value="P-loop_NTPase"/>
</dbReference>
<comment type="caution">
    <text evidence="5">The sequence shown here is derived from an EMBL/GenBank/DDBJ whole genome shotgun (WGS) entry which is preliminary data.</text>
</comment>
<dbReference type="AlphaFoldDB" id="A0AAV2IQR1"/>
<protein>
    <recommendedName>
        <fullName evidence="4">Guanylate kinase-like domain-containing protein</fullName>
    </recommendedName>
</protein>
<dbReference type="PANTHER" id="PTHR23117">
    <property type="entry name" value="GUANYLATE KINASE-RELATED"/>
    <property type="match status" value="1"/>
</dbReference>
<dbReference type="Proteomes" id="UP001497497">
    <property type="component" value="Unassembled WGS sequence"/>
</dbReference>
<dbReference type="GO" id="GO:0004385">
    <property type="term" value="F:GMP kinase activity"/>
    <property type="evidence" value="ECO:0007669"/>
    <property type="project" value="TreeGrafter"/>
</dbReference>
<sequence length="80" mass="8958">AYHFVSEEQFKKLIAENGFIEYAQFSGNFYGTNKTSVKEITNSGKLCVLDVEINGVKNIKKSGLKPTPRYIFISPPSPEV</sequence>
<evidence type="ECO:0000256" key="2">
    <source>
        <dbReference type="ARBA" id="ARBA00022679"/>
    </source>
</evidence>